<sequence length="144" mass="16799">MSCMYVWCSLSISSAMCSLSISSARNRENPIREAFNLVSGHENLIRWLRSPTLLDLHDTIHIRHHHHEHRPSDGLDDDWSATAFHTIQTHDHKLPQRGLEYEDHDQSHLGEYESEEKVNHFRRVDRIQISGVRLEISRAVMRGV</sequence>
<dbReference type="Proteomes" id="UP000306102">
    <property type="component" value="Unassembled WGS sequence"/>
</dbReference>
<evidence type="ECO:0000313" key="2">
    <source>
        <dbReference type="EMBL" id="THF96883.1"/>
    </source>
</evidence>
<feature type="signal peptide" evidence="1">
    <location>
        <begin position="1"/>
        <end position="17"/>
    </location>
</feature>
<keyword evidence="3" id="KW-1185">Reference proteome</keyword>
<feature type="chain" id="PRO_5020296654" description="Secreted protein" evidence="1">
    <location>
        <begin position="18"/>
        <end position="144"/>
    </location>
</feature>
<protein>
    <recommendedName>
        <fullName evidence="4">Secreted protein</fullName>
    </recommendedName>
</protein>
<organism evidence="2 3">
    <name type="scientific">Camellia sinensis var. sinensis</name>
    <name type="common">China tea</name>
    <dbReference type="NCBI Taxonomy" id="542762"/>
    <lineage>
        <taxon>Eukaryota</taxon>
        <taxon>Viridiplantae</taxon>
        <taxon>Streptophyta</taxon>
        <taxon>Embryophyta</taxon>
        <taxon>Tracheophyta</taxon>
        <taxon>Spermatophyta</taxon>
        <taxon>Magnoliopsida</taxon>
        <taxon>eudicotyledons</taxon>
        <taxon>Gunneridae</taxon>
        <taxon>Pentapetalae</taxon>
        <taxon>asterids</taxon>
        <taxon>Ericales</taxon>
        <taxon>Theaceae</taxon>
        <taxon>Camellia</taxon>
    </lineage>
</organism>
<evidence type="ECO:0000256" key="1">
    <source>
        <dbReference type="SAM" id="SignalP"/>
    </source>
</evidence>
<accession>A0A4S4D4X6</accession>
<keyword evidence="1" id="KW-0732">Signal</keyword>
<name>A0A4S4D4X6_CAMSN</name>
<dbReference type="AlphaFoldDB" id="A0A4S4D4X6"/>
<evidence type="ECO:0000313" key="3">
    <source>
        <dbReference type="Proteomes" id="UP000306102"/>
    </source>
</evidence>
<proteinExistence type="predicted"/>
<dbReference type="EMBL" id="SDRB02012719">
    <property type="protein sequence ID" value="THF96883.1"/>
    <property type="molecule type" value="Genomic_DNA"/>
</dbReference>
<gene>
    <name evidence="2" type="ORF">TEA_022084</name>
</gene>
<comment type="caution">
    <text evidence="2">The sequence shown here is derived from an EMBL/GenBank/DDBJ whole genome shotgun (WGS) entry which is preliminary data.</text>
</comment>
<reference evidence="2 3" key="1">
    <citation type="journal article" date="2018" name="Proc. Natl. Acad. Sci. U.S.A.">
        <title>Draft genome sequence of Camellia sinensis var. sinensis provides insights into the evolution of the tea genome and tea quality.</title>
        <authorList>
            <person name="Wei C."/>
            <person name="Yang H."/>
            <person name="Wang S."/>
            <person name="Zhao J."/>
            <person name="Liu C."/>
            <person name="Gao L."/>
            <person name="Xia E."/>
            <person name="Lu Y."/>
            <person name="Tai Y."/>
            <person name="She G."/>
            <person name="Sun J."/>
            <person name="Cao H."/>
            <person name="Tong W."/>
            <person name="Gao Q."/>
            <person name="Li Y."/>
            <person name="Deng W."/>
            <person name="Jiang X."/>
            <person name="Wang W."/>
            <person name="Chen Q."/>
            <person name="Zhang S."/>
            <person name="Li H."/>
            <person name="Wu J."/>
            <person name="Wang P."/>
            <person name="Li P."/>
            <person name="Shi C."/>
            <person name="Zheng F."/>
            <person name="Jian J."/>
            <person name="Huang B."/>
            <person name="Shan D."/>
            <person name="Shi M."/>
            <person name="Fang C."/>
            <person name="Yue Y."/>
            <person name="Li F."/>
            <person name="Li D."/>
            <person name="Wei S."/>
            <person name="Han B."/>
            <person name="Jiang C."/>
            <person name="Yin Y."/>
            <person name="Xia T."/>
            <person name="Zhang Z."/>
            <person name="Bennetzen J.L."/>
            <person name="Zhao S."/>
            <person name="Wan X."/>
        </authorList>
    </citation>
    <scope>NUCLEOTIDE SEQUENCE [LARGE SCALE GENOMIC DNA]</scope>
    <source>
        <strain evidence="3">cv. Shuchazao</strain>
        <tissue evidence="2">Leaf</tissue>
    </source>
</reference>
<evidence type="ECO:0008006" key="4">
    <source>
        <dbReference type="Google" id="ProtNLM"/>
    </source>
</evidence>